<dbReference type="InterPro" id="IPR048912">
    <property type="entry name" value="BetaGal1-like_ABD1"/>
</dbReference>
<dbReference type="VEuPathDB" id="VectorBase:RSAN_042056"/>
<dbReference type="Pfam" id="PF21317">
    <property type="entry name" value="BetaGal_ABD_1"/>
    <property type="match status" value="1"/>
</dbReference>
<comment type="caution">
    <text evidence="8">The sequence shown here is derived from an EMBL/GenBank/DDBJ whole genome shotgun (WGS) entry which is preliminary data.</text>
</comment>
<evidence type="ECO:0000313" key="9">
    <source>
        <dbReference type="Proteomes" id="UP000821837"/>
    </source>
</evidence>
<evidence type="ECO:0000256" key="1">
    <source>
        <dbReference type="ARBA" id="ARBA00009809"/>
    </source>
</evidence>
<dbReference type="PRINTS" id="PR00742">
    <property type="entry name" value="GLHYDRLASE35"/>
</dbReference>
<comment type="similarity">
    <text evidence="1">Belongs to the glycosyl hydrolase 35 family.</text>
</comment>
<reference evidence="8" key="1">
    <citation type="journal article" date="2020" name="Cell">
        <title>Large-Scale Comparative Analyses of Tick Genomes Elucidate Their Genetic Diversity and Vector Capacities.</title>
        <authorList>
            <consortium name="Tick Genome and Microbiome Consortium (TIGMIC)"/>
            <person name="Jia N."/>
            <person name="Wang J."/>
            <person name="Shi W."/>
            <person name="Du L."/>
            <person name="Sun Y."/>
            <person name="Zhan W."/>
            <person name="Jiang J.F."/>
            <person name="Wang Q."/>
            <person name="Zhang B."/>
            <person name="Ji P."/>
            <person name="Bell-Sakyi L."/>
            <person name="Cui X.M."/>
            <person name="Yuan T.T."/>
            <person name="Jiang B.G."/>
            <person name="Yang W.F."/>
            <person name="Lam T.T."/>
            <person name="Chang Q.C."/>
            <person name="Ding S.J."/>
            <person name="Wang X.J."/>
            <person name="Zhu J.G."/>
            <person name="Ruan X.D."/>
            <person name="Zhao L."/>
            <person name="Wei J.T."/>
            <person name="Ye R.Z."/>
            <person name="Que T.C."/>
            <person name="Du C.H."/>
            <person name="Zhou Y.H."/>
            <person name="Cheng J.X."/>
            <person name="Dai P.F."/>
            <person name="Guo W.B."/>
            <person name="Han X.H."/>
            <person name="Huang E.J."/>
            <person name="Li L.F."/>
            <person name="Wei W."/>
            <person name="Gao Y.C."/>
            <person name="Liu J.Z."/>
            <person name="Shao H.Z."/>
            <person name="Wang X."/>
            <person name="Wang C.C."/>
            <person name="Yang T.C."/>
            <person name="Huo Q.B."/>
            <person name="Li W."/>
            <person name="Chen H.Y."/>
            <person name="Chen S.E."/>
            <person name="Zhou L.G."/>
            <person name="Ni X.B."/>
            <person name="Tian J.H."/>
            <person name="Sheng Y."/>
            <person name="Liu T."/>
            <person name="Pan Y.S."/>
            <person name="Xia L.Y."/>
            <person name="Li J."/>
            <person name="Zhao F."/>
            <person name="Cao W.C."/>
        </authorList>
    </citation>
    <scope>NUCLEOTIDE SEQUENCE</scope>
    <source>
        <strain evidence="8">Rsan-2018</strain>
    </source>
</reference>
<proteinExistence type="inferred from homology"/>
<dbReference type="InterPro" id="IPR026283">
    <property type="entry name" value="B-gal_1-like"/>
</dbReference>
<feature type="active site" description="Proton donor" evidence="4">
    <location>
        <position position="135"/>
    </location>
</feature>
<dbReference type="GO" id="GO:0005975">
    <property type="term" value="P:carbohydrate metabolic process"/>
    <property type="evidence" value="ECO:0007669"/>
    <property type="project" value="InterPro"/>
</dbReference>
<dbReference type="AlphaFoldDB" id="A0A9D4SPE1"/>
<dbReference type="InterPro" id="IPR048913">
    <property type="entry name" value="BetaGal_gal-bd"/>
</dbReference>
<dbReference type="Proteomes" id="UP000821837">
    <property type="component" value="Unassembled WGS sequence"/>
</dbReference>
<evidence type="ECO:0008006" key="10">
    <source>
        <dbReference type="Google" id="ProtNLM"/>
    </source>
</evidence>
<keyword evidence="3" id="KW-0326">Glycosidase</keyword>
<dbReference type="Pfam" id="PF01301">
    <property type="entry name" value="Glyco_hydro_35"/>
    <property type="match status" value="1"/>
</dbReference>
<dbReference type="InterPro" id="IPR001944">
    <property type="entry name" value="Glycoside_Hdrlase_35"/>
</dbReference>
<dbReference type="SUPFAM" id="SSF51445">
    <property type="entry name" value="(Trans)glycosidases"/>
    <property type="match status" value="1"/>
</dbReference>
<dbReference type="GO" id="GO:0004565">
    <property type="term" value="F:beta-galactosidase activity"/>
    <property type="evidence" value="ECO:0007669"/>
    <property type="project" value="InterPro"/>
</dbReference>
<keyword evidence="9" id="KW-1185">Reference proteome</keyword>
<reference evidence="8" key="2">
    <citation type="submission" date="2021-09" db="EMBL/GenBank/DDBJ databases">
        <authorList>
            <person name="Jia N."/>
            <person name="Wang J."/>
            <person name="Shi W."/>
            <person name="Du L."/>
            <person name="Sun Y."/>
            <person name="Zhan W."/>
            <person name="Jiang J."/>
            <person name="Wang Q."/>
            <person name="Zhang B."/>
            <person name="Ji P."/>
            <person name="Sakyi L.B."/>
            <person name="Cui X."/>
            <person name="Yuan T."/>
            <person name="Jiang B."/>
            <person name="Yang W."/>
            <person name="Lam T.T.-Y."/>
            <person name="Chang Q."/>
            <person name="Ding S."/>
            <person name="Wang X."/>
            <person name="Zhu J."/>
            <person name="Ruan X."/>
            <person name="Zhao L."/>
            <person name="Wei J."/>
            <person name="Que T."/>
            <person name="Du C."/>
            <person name="Cheng J."/>
            <person name="Dai P."/>
            <person name="Han X."/>
            <person name="Huang E."/>
            <person name="Gao Y."/>
            <person name="Liu J."/>
            <person name="Shao H."/>
            <person name="Ye R."/>
            <person name="Li L."/>
            <person name="Wei W."/>
            <person name="Wang X."/>
            <person name="Wang C."/>
            <person name="Huo Q."/>
            <person name="Li W."/>
            <person name="Guo W."/>
            <person name="Chen H."/>
            <person name="Chen S."/>
            <person name="Zhou L."/>
            <person name="Zhou L."/>
            <person name="Ni X."/>
            <person name="Tian J."/>
            <person name="Zhou Y."/>
            <person name="Sheng Y."/>
            <person name="Liu T."/>
            <person name="Pan Y."/>
            <person name="Xia L."/>
            <person name="Li J."/>
            <person name="Zhao F."/>
            <person name="Cao W."/>
        </authorList>
    </citation>
    <scope>NUCLEOTIDE SEQUENCE</scope>
    <source>
        <strain evidence="8">Rsan-2018</strain>
        <tissue evidence="8">Larvae</tissue>
    </source>
</reference>
<organism evidence="8 9">
    <name type="scientific">Rhipicephalus sanguineus</name>
    <name type="common">Brown dog tick</name>
    <name type="synonym">Ixodes sanguineus</name>
    <dbReference type="NCBI Taxonomy" id="34632"/>
    <lineage>
        <taxon>Eukaryota</taxon>
        <taxon>Metazoa</taxon>
        <taxon>Ecdysozoa</taxon>
        <taxon>Arthropoda</taxon>
        <taxon>Chelicerata</taxon>
        <taxon>Arachnida</taxon>
        <taxon>Acari</taxon>
        <taxon>Parasitiformes</taxon>
        <taxon>Ixodida</taxon>
        <taxon>Ixodoidea</taxon>
        <taxon>Ixodidae</taxon>
        <taxon>Rhipicephalinae</taxon>
        <taxon>Rhipicephalus</taxon>
        <taxon>Rhipicephalus</taxon>
    </lineage>
</organism>
<evidence type="ECO:0000313" key="8">
    <source>
        <dbReference type="EMBL" id="KAH7935974.1"/>
    </source>
</evidence>
<dbReference type="PANTHER" id="PTHR23421">
    <property type="entry name" value="BETA-GALACTOSIDASE RELATED"/>
    <property type="match status" value="1"/>
</dbReference>
<evidence type="ECO:0000259" key="5">
    <source>
        <dbReference type="Pfam" id="PF01301"/>
    </source>
</evidence>
<evidence type="ECO:0000256" key="3">
    <source>
        <dbReference type="ARBA" id="ARBA00023295"/>
    </source>
</evidence>
<dbReference type="Gene3D" id="2.60.120.260">
    <property type="entry name" value="Galactose-binding domain-like"/>
    <property type="match status" value="2"/>
</dbReference>
<dbReference type="InterPro" id="IPR017853">
    <property type="entry name" value="GH"/>
</dbReference>
<dbReference type="PIRSF" id="PIRSF006336">
    <property type="entry name" value="B-gal"/>
    <property type="match status" value="1"/>
</dbReference>
<evidence type="ECO:0000256" key="4">
    <source>
        <dbReference type="PIRSR" id="PIRSR006336-1"/>
    </source>
</evidence>
<feature type="active site" description="Nucleophile" evidence="4">
    <location>
        <position position="216"/>
    </location>
</feature>
<dbReference type="Pfam" id="PF21467">
    <property type="entry name" value="BetaGal_gal-bd"/>
    <property type="match status" value="1"/>
</dbReference>
<feature type="domain" description="Beta-galactosidase galactose-binding" evidence="7">
    <location>
        <begin position="492"/>
        <end position="551"/>
    </location>
</feature>
<sequence>MHYFRVPRAYWKDRLYKIKMAGLNTVSFYIEWSGHEPEPQVYNFEDMYDLVAFLEEIKQQGLLAVVRPGPYMCGERDNGGFPYWLLRDNSKMVYRTSDKSYTAAVDRWFGKLLPMLAPHLYRNGGPIFAVQVENEYGHYGKCDLPYMEHLLSVMESHLGKDVVYFRTDFPYVAYYACDKVRDILVAGNVPPHYSIPSSFTVMKQANPKPAPSVVIEYYTGWMDYWGYAHNYKTKDAILNTYKIMMTHNASVVFYMFVGGTNFGFKSGKSITYPLTTSYDYGAPVSESGDIRSIYYDIRNLTTSYLGHVPGGDMPTNTTKLNMGTVQLSDYISLDDVMDHFRKKGWLQQKQSVDPQSFNEMNHDFGFLMCRTTVNVVTWGTAPLYFPYLRDRAYVRAGGKLFSFYNHYVSYSTIKHLDTIPVKKGDNLSVLVENMGREDYGVIMNTDLKGLNHVYLNGIKINNWTTEAVPINKNRDISEILRIVRRKGNGTTPGFFHGTFTLNEGQQPADTFLNPRGWIKGFAFINGVNLGRYWPVTGPQVTLYVPGVYLRPHPEENQLLLFETEEAPANRTVMLVDKPILDADILKPRP</sequence>
<feature type="domain" description="Glycoside hydrolase 35 catalytic" evidence="5">
    <location>
        <begin position="1"/>
        <end position="303"/>
    </location>
</feature>
<protein>
    <recommendedName>
        <fullName evidence="10">Beta-galactosidase</fullName>
    </recommendedName>
</protein>
<name>A0A9D4SPE1_RHISA</name>
<feature type="domain" description="Beta-galactosidase 1-like first all-beta" evidence="6">
    <location>
        <begin position="354"/>
        <end position="466"/>
    </location>
</feature>
<dbReference type="Gene3D" id="3.20.20.80">
    <property type="entry name" value="Glycosidases"/>
    <property type="match status" value="1"/>
</dbReference>
<dbReference type="SUPFAM" id="SSF49785">
    <property type="entry name" value="Galactose-binding domain-like"/>
    <property type="match status" value="1"/>
</dbReference>
<dbReference type="EMBL" id="JABSTV010001255">
    <property type="protein sequence ID" value="KAH7935974.1"/>
    <property type="molecule type" value="Genomic_DNA"/>
</dbReference>
<accession>A0A9D4SPE1</accession>
<evidence type="ECO:0000259" key="6">
    <source>
        <dbReference type="Pfam" id="PF21317"/>
    </source>
</evidence>
<keyword evidence="2" id="KW-0378">Hydrolase</keyword>
<evidence type="ECO:0000256" key="2">
    <source>
        <dbReference type="ARBA" id="ARBA00022801"/>
    </source>
</evidence>
<gene>
    <name evidence="8" type="ORF">HPB52_015992</name>
</gene>
<dbReference type="InterPro" id="IPR008979">
    <property type="entry name" value="Galactose-bd-like_sf"/>
</dbReference>
<evidence type="ECO:0000259" key="7">
    <source>
        <dbReference type="Pfam" id="PF21467"/>
    </source>
</evidence>
<dbReference type="InterPro" id="IPR031330">
    <property type="entry name" value="Gly_Hdrlase_35_cat"/>
</dbReference>